<evidence type="ECO:0000256" key="8">
    <source>
        <dbReference type="PIRNR" id="PIRNR001361"/>
    </source>
</evidence>
<dbReference type="PANTHER" id="PTHR21225:SF12">
    <property type="entry name" value="PHOSPHO-2-DEHYDRO-3-DEOXYHEPTONATE ALDOLASE, TYROSINE-INHIBITED"/>
    <property type="match status" value="1"/>
</dbReference>
<keyword evidence="5 8" id="KW-0808">Transferase</keyword>
<accession>A0A1H3LEQ5</accession>
<dbReference type="GO" id="GO:0005737">
    <property type="term" value="C:cytoplasm"/>
    <property type="evidence" value="ECO:0007669"/>
    <property type="project" value="TreeGrafter"/>
</dbReference>
<dbReference type="STRING" id="595670.SAMN05421643_11738"/>
<dbReference type="UniPathway" id="UPA00053">
    <property type="reaction ID" value="UER00084"/>
</dbReference>
<evidence type="ECO:0000256" key="4">
    <source>
        <dbReference type="ARBA" id="ARBA00022605"/>
    </source>
</evidence>
<evidence type="ECO:0000256" key="5">
    <source>
        <dbReference type="ARBA" id="ARBA00022679"/>
    </source>
</evidence>
<protein>
    <recommendedName>
        <fullName evidence="8">Phospho-2-dehydro-3-deoxyheptonate aldolase</fullName>
        <ecNumber evidence="8">2.5.1.54</ecNumber>
    </recommendedName>
</protein>
<sequence>MNALNTALQQTQTTTKETILSLPYQLKAQLPLSAKLAQQIADQRQTIQNILEGKDHRLMIVTGPCSIHDPISALEYAQKIQQLQSQVSDQIFLVMRAYIEKPRTTIGWKGFLYDPNLDNSSNMQLGLEKSRELYLQIIDMGLPIAAEILSPMATAYFDDLLAWGAIGARTSESQVHREISSHMPYSIGFKNGTDGSIQIALDAIQSASHSHQFMGISQSGLPCVLESQGNRAAHLILRGANSGPNYQLAEIEKIKAKSKAELPALVIDCSHGNSHKNPLVQAEVLRTIVAERAHTNVRGVMLESHLQDGQQKISCEMTYGQSVTDGCLGWDKTHQLLLDVANSLRVSQLKRSA</sequence>
<keyword evidence="4 8" id="KW-0028">Amino-acid biosynthesis</keyword>
<feature type="domain" description="DAHP synthetase I/KDSA" evidence="9">
    <location>
        <begin position="45"/>
        <end position="336"/>
    </location>
</feature>
<evidence type="ECO:0000313" key="10">
    <source>
        <dbReference type="EMBL" id="SDY62649.1"/>
    </source>
</evidence>
<name>A0A1H3LEQ5_9GAMM</name>
<evidence type="ECO:0000256" key="2">
    <source>
        <dbReference type="ARBA" id="ARBA00004688"/>
    </source>
</evidence>
<reference evidence="11" key="1">
    <citation type="submission" date="2016-10" db="EMBL/GenBank/DDBJ databases">
        <authorList>
            <person name="Varghese N."/>
            <person name="Submissions S."/>
        </authorList>
    </citation>
    <scope>NUCLEOTIDE SEQUENCE [LARGE SCALE GENOMIC DNA]</scope>
    <source>
        <strain evidence="11">ANC 5109</strain>
    </source>
</reference>
<comment type="catalytic activity">
    <reaction evidence="7 8">
        <text>D-erythrose 4-phosphate + phosphoenolpyruvate + H2O = 7-phospho-2-dehydro-3-deoxy-D-arabino-heptonate + phosphate</text>
        <dbReference type="Rhea" id="RHEA:14717"/>
        <dbReference type="ChEBI" id="CHEBI:15377"/>
        <dbReference type="ChEBI" id="CHEBI:16897"/>
        <dbReference type="ChEBI" id="CHEBI:43474"/>
        <dbReference type="ChEBI" id="CHEBI:58394"/>
        <dbReference type="ChEBI" id="CHEBI:58702"/>
        <dbReference type="EC" id="2.5.1.54"/>
    </reaction>
</comment>
<comment type="function">
    <text evidence="1 8">Stereospecific condensation of phosphoenolpyruvate (PEP) and D-erythrose-4-phosphate (E4P) giving rise to 3-deoxy-D-arabino-heptulosonate-7-phosphate (DAHP).</text>
</comment>
<dbReference type="PANTHER" id="PTHR21225">
    <property type="entry name" value="PHOSPHO-2-DEHYDRO-3-DEOXYHEPTONATE ALDOLASE DAHP SYNTHETASE"/>
    <property type="match status" value="1"/>
</dbReference>
<dbReference type="GO" id="GO:0009423">
    <property type="term" value="P:chorismate biosynthetic process"/>
    <property type="evidence" value="ECO:0007669"/>
    <property type="project" value="UniProtKB-UniPathway"/>
</dbReference>
<dbReference type="EMBL" id="FNPK01000017">
    <property type="protein sequence ID" value="SDY62649.1"/>
    <property type="molecule type" value="Genomic_DNA"/>
</dbReference>
<dbReference type="GO" id="GO:0009073">
    <property type="term" value="P:aromatic amino acid family biosynthetic process"/>
    <property type="evidence" value="ECO:0007669"/>
    <property type="project" value="UniProtKB-KW"/>
</dbReference>
<dbReference type="AlphaFoldDB" id="A0A1H3LEQ5"/>
<evidence type="ECO:0000256" key="1">
    <source>
        <dbReference type="ARBA" id="ARBA00003726"/>
    </source>
</evidence>
<comment type="similarity">
    <text evidence="3 8">Belongs to the class-I DAHP synthase family.</text>
</comment>
<keyword evidence="11" id="KW-1185">Reference proteome</keyword>
<dbReference type="GO" id="GO:0008652">
    <property type="term" value="P:amino acid biosynthetic process"/>
    <property type="evidence" value="ECO:0007669"/>
    <property type="project" value="UniProtKB-KW"/>
</dbReference>
<proteinExistence type="inferred from homology"/>
<dbReference type="InterPro" id="IPR006218">
    <property type="entry name" value="DAHP1/KDSA"/>
</dbReference>
<dbReference type="Pfam" id="PF00793">
    <property type="entry name" value="DAHP_synth_1"/>
    <property type="match status" value="1"/>
</dbReference>
<dbReference type="Gene3D" id="3.20.20.70">
    <property type="entry name" value="Aldolase class I"/>
    <property type="match status" value="1"/>
</dbReference>
<dbReference type="EC" id="2.5.1.54" evidence="8"/>
<evidence type="ECO:0000256" key="3">
    <source>
        <dbReference type="ARBA" id="ARBA00007985"/>
    </source>
</evidence>
<organism evidence="10 11">
    <name type="scientific">Acinetobacter kyonggiensis</name>
    <dbReference type="NCBI Taxonomy" id="595670"/>
    <lineage>
        <taxon>Bacteria</taxon>
        <taxon>Pseudomonadati</taxon>
        <taxon>Pseudomonadota</taxon>
        <taxon>Gammaproteobacteria</taxon>
        <taxon>Moraxellales</taxon>
        <taxon>Moraxellaceae</taxon>
        <taxon>Acinetobacter</taxon>
    </lineage>
</organism>
<gene>
    <name evidence="10" type="ORF">SAMN05421643_11738</name>
</gene>
<evidence type="ECO:0000259" key="9">
    <source>
        <dbReference type="Pfam" id="PF00793"/>
    </source>
</evidence>
<dbReference type="RefSeq" id="WP_092691406.1">
    <property type="nucleotide sequence ID" value="NZ_FNPK01000017.1"/>
</dbReference>
<comment type="pathway">
    <text evidence="2 8">Metabolic intermediate biosynthesis; chorismate biosynthesis; chorismate from D-erythrose 4-phosphate and phosphoenolpyruvate: step 1/7.</text>
</comment>
<keyword evidence="6 8" id="KW-0057">Aromatic amino acid biosynthesis</keyword>
<dbReference type="GO" id="GO:0003849">
    <property type="term" value="F:3-deoxy-7-phosphoheptulonate synthase activity"/>
    <property type="evidence" value="ECO:0007669"/>
    <property type="project" value="UniProtKB-EC"/>
</dbReference>
<evidence type="ECO:0000256" key="6">
    <source>
        <dbReference type="ARBA" id="ARBA00023141"/>
    </source>
</evidence>
<dbReference type="InterPro" id="IPR013785">
    <property type="entry name" value="Aldolase_TIM"/>
</dbReference>
<dbReference type="SUPFAM" id="SSF51569">
    <property type="entry name" value="Aldolase"/>
    <property type="match status" value="1"/>
</dbReference>
<dbReference type="NCBIfam" id="NF009395">
    <property type="entry name" value="PRK12755.1"/>
    <property type="match status" value="1"/>
</dbReference>
<dbReference type="Proteomes" id="UP000199035">
    <property type="component" value="Unassembled WGS sequence"/>
</dbReference>
<dbReference type="NCBIfam" id="TIGR00034">
    <property type="entry name" value="aroFGH"/>
    <property type="match status" value="1"/>
</dbReference>
<dbReference type="InterPro" id="IPR006219">
    <property type="entry name" value="DAHP_synth_1"/>
</dbReference>
<evidence type="ECO:0000313" key="11">
    <source>
        <dbReference type="Proteomes" id="UP000199035"/>
    </source>
</evidence>
<dbReference type="PIRSF" id="PIRSF001361">
    <property type="entry name" value="DAHP_synthase"/>
    <property type="match status" value="1"/>
</dbReference>
<evidence type="ECO:0000256" key="7">
    <source>
        <dbReference type="ARBA" id="ARBA00047508"/>
    </source>
</evidence>